<protein>
    <recommendedName>
        <fullName evidence="4">FBD domain-containing protein</fullName>
    </recommendedName>
</protein>
<sequence>MFPKLEVTIFAPMLVSLKIKGYISDKYLAVGLSSLVKADIDMVNKHDEESDTNSDSDRDTDSEADRDTDSEADSDTESEFDSGAYYSGIKSDSEIAAVKEIGINVMLLLASVCNAKSLTVSTSLLEVIGKNNGHLPIPFSALRQLRLKTMLSRESIQGIKYILRNSCILEKLLVEIVRTKASTQIKIWEYWGADLLTDLEGIFYDLRFAEFRNVRGCLIELEILKGLLKNATGLEKLIIFISKGQPYECRRQLMKKIIESPKASSSAAVSFF</sequence>
<evidence type="ECO:0000313" key="3">
    <source>
        <dbReference type="Proteomes" id="UP000554482"/>
    </source>
</evidence>
<keyword evidence="3" id="KW-1185">Reference proteome</keyword>
<evidence type="ECO:0000313" key="2">
    <source>
        <dbReference type="EMBL" id="KAF5181820.1"/>
    </source>
</evidence>
<dbReference type="PANTHER" id="PTHR31900:SF30">
    <property type="entry name" value="SUPERFAMILY PROTEIN, PUTATIVE-RELATED"/>
    <property type="match status" value="1"/>
</dbReference>
<proteinExistence type="predicted"/>
<accession>A0A7J6VC66</accession>
<feature type="compositionally biased region" description="Acidic residues" evidence="1">
    <location>
        <begin position="70"/>
        <end position="80"/>
    </location>
</feature>
<evidence type="ECO:0000256" key="1">
    <source>
        <dbReference type="SAM" id="MobiDB-lite"/>
    </source>
</evidence>
<reference evidence="2 3" key="1">
    <citation type="submission" date="2020-06" db="EMBL/GenBank/DDBJ databases">
        <title>Transcriptomic and genomic resources for Thalictrum thalictroides and T. hernandezii: Facilitating candidate gene discovery in an emerging model plant lineage.</title>
        <authorList>
            <person name="Arias T."/>
            <person name="Riano-Pachon D.M."/>
            <person name="Di Stilio V.S."/>
        </authorList>
    </citation>
    <scope>NUCLEOTIDE SEQUENCE [LARGE SCALE GENOMIC DNA]</scope>
    <source>
        <strain evidence="3">cv. WT478/WT964</strain>
        <tissue evidence="2">Leaves</tissue>
    </source>
</reference>
<gene>
    <name evidence="2" type="ORF">FRX31_028592</name>
</gene>
<evidence type="ECO:0008006" key="4">
    <source>
        <dbReference type="Google" id="ProtNLM"/>
    </source>
</evidence>
<dbReference type="InterPro" id="IPR050232">
    <property type="entry name" value="FBL13/AtMIF1-like"/>
</dbReference>
<organism evidence="2 3">
    <name type="scientific">Thalictrum thalictroides</name>
    <name type="common">Rue-anemone</name>
    <name type="synonym">Anemone thalictroides</name>
    <dbReference type="NCBI Taxonomy" id="46969"/>
    <lineage>
        <taxon>Eukaryota</taxon>
        <taxon>Viridiplantae</taxon>
        <taxon>Streptophyta</taxon>
        <taxon>Embryophyta</taxon>
        <taxon>Tracheophyta</taxon>
        <taxon>Spermatophyta</taxon>
        <taxon>Magnoliopsida</taxon>
        <taxon>Ranunculales</taxon>
        <taxon>Ranunculaceae</taxon>
        <taxon>Thalictroideae</taxon>
        <taxon>Thalictrum</taxon>
    </lineage>
</organism>
<feature type="region of interest" description="Disordered" evidence="1">
    <location>
        <begin position="46"/>
        <end position="80"/>
    </location>
</feature>
<dbReference type="PANTHER" id="PTHR31900">
    <property type="entry name" value="F-BOX/RNI SUPERFAMILY PROTEIN-RELATED"/>
    <property type="match status" value="1"/>
</dbReference>
<dbReference type="EMBL" id="JABWDY010035683">
    <property type="protein sequence ID" value="KAF5181820.1"/>
    <property type="molecule type" value="Genomic_DNA"/>
</dbReference>
<name>A0A7J6VC66_THATH</name>
<dbReference type="AlphaFoldDB" id="A0A7J6VC66"/>
<comment type="caution">
    <text evidence="2">The sequence shown here is derived from an EMBL/GenBank/DDBJ whole genome shotgun (WGS) entry which is preliminary data.</text>
</comment>
<dbReference type="Proteomes" id="UP000554482">
    <property type="component" value="Unassembled WGS sequence"/>
</dbReference>
<feature type="compositionally biased region" description="Basic and acidic residues" evidence="1">
    <location>
        <begin position="55"/>
        <end position="69"/>
    </location>
</feature>